<keyword evidence="2" id="KW-1003">Cell membrane</keyword>
<organism evidence="7">
    <name type="scientific">marine sediment metagenome</name>
    <dbReference type="NCBI Taxonomy" id="412755"/>
    <lineage>
        <taxon>unclassified sequences</taxon>
        <taxon>metagenomes</taxon>
        <taxon>ecological metagenomes</taxon>
    </lineage>
</organism>
<name>X1GZK0_9ZZZZ</name>
<feature type="transmembrane region" description="Helical" evidence="6">
    <location>
        <begin position="70"/>
        <end position="96"/>
    </location>
</feature>
<keyword evidence="5 6" id="KW-0472">Membrane</keyword>
<feature type="transmembrane region" description="Helical" evidence="6">
    <location>
        <begin position="116"/>
        <end position="138"/>
    </location>
</feature>
<evidence type="ECO:0000256" key="4">
    <source>
        <dbReference type="ARBA" id="ARBA00022989"/>
    </source>
</evidence>
<feature type="transmembrane region" description="Helical" evidence="6">
    <location>
        <begin position="145"/>
        <end position="163"/>
    </location>
</feature>
<sequence length="343" mass="36836">MMVNTTTVKIRIRGIPKNLPLPIIVKDSGILTRNSNTGLFIAVLILFTVLAITSKSYLTALNFYTIGRTISIYGFIALAQAMALVVGNMNLSIGAIGGLSTITVGYFLEVLGYPGWVAVLLALTVGVITGAINGLIIAKLGINSFIATLGTLFLYTGTVYGFSKGFPFNDIPKSFTFLGKGKFFGIPYILILMIMVLIILFIFFKYIVVGRRILAVGENPEAVRFLGINTGSIIILSHVLSGLAAAIAGVLYVSRIGSANPATGQDWLVISFAVAIIGGTALTGGSITALGIFLGAMLMVMIKNGLVMLKINIYWEQAFLGLFILIAVIIDRYRTIYSERRLI</sequence>
<comment type="caution">
    <text evidence="7">The sequence shown here is derived from an EMBL/GenBank/DDBJ whole genome shotgun (WGS) entry which is preliminary data.</text>
</comment>
<evidence type="ECO:0000256" key="6">
    <source>
        <dbReference type="SAM" id="Phobius"/>
    </source>
</evidence>
<gene>
    <name evidence="7" type="ORF">S03H2_12548</name>
</gene>
<feature type="transmembrane region" description="Helical" evidence="6">
    <location>
        <begin position="272"/>
        <end position="301"/>
    </location>
</feature>
<evidence type="ECO:0000256" key="5">
    <source>
        <dbReference type="ARBA" id="ARBA00023136"/>
    </source>
</evidence>
<comment type="subcellular location">
    <subcellularLocation>
        <location evidence="1">Cell membrane</location>
        <topology evidence="1">Multi-pass membrane protein</topology>
    </subcellularLocation>
</comment>
<protein>
    <recommendedName>
        <fullName evidence="8">ABC transporter permease</fullName>
    </recommendedName>
</protein>
<evidence type="ECO:0000313" key="7">
    <source>
        <dbReference type="EMBL" id="GAH47019.1"/>
    </source>
</evidence>
<keyword evidence="3 6" id="KW-0812">Transmembrane</keyword>
<dbReference type="CDD" id="cd06579">
    <property type="entry name" value="TM_PBP1_transp_AraH_like"/>
    <property type="match status" value="1"/>
</dbReference>
<evidence type="ECO:0008006" key="8">
    <source>
        <dbReference type="Google" id="ProtNLM"/>
    </source>
</evidence>
<evidence type="ECO:0000256" key="2">
    <source>
        <dbReference type="ARBA" id="ARBA00022475"/>
    </source>
</evidence>
<accession>X1GZK0</accession>
<dbReference type="EMBL" id="BARU01006381">
    <property type="protein sequence ID" value="GAH47019.1"/>
    <property type="molecule type" value="Genomic_DNA"/>
</dbReference>
<feature type="transmembrane region" description="Helical" evidence="6">
    <location>
        <begin position="183"/>
        <end position="204"/>
    </location>
</feature>
<dbReference type="GO" id="GO:0022857">
    <property type="term" value="F:transmembrane transporter activity"/>
    <property type="evidence" value="ECO:0007669"/>
    <property type="project" value="InterPro"/>
</dbReference>
<proteinExistence type="predicted"/>
<dbReference type="AlphaFoldDB" id="X1GZK0"/>
<keyword evidence="4 6" id="KW-1133">Transmembrane helix</keyword>
<feature type="transmembrane region" description="Helical" evidence="6">
    <location>
        <begin position="313"/>
        <end position="330"/>
    </location>
</feature>
<feature type="transmembrane region" description="Helical" evidence="6">
    <location>
        <begin position="38"/>
        <end position="58"/>
    </location>
</feature>
<evidence type="ECO:0000256" key="1">
    <source>
        <dbReference type="ARBA" id="ARBA00004651"/>
    </source>
</evidence>
<feature type="transmembrane region" description="Helical" evidence="6">
    <location>
        <begin position="225"/>
        <end position="252"/>
    </location>
</feature>
<dbReference type="InterPro" id="IPR001851">
    <property type="entry name" value="ABC_transp_permease"/>
</dbReference>
<reference evidence="7" key="1">
    <citation type="journal article" date="2014" name="Front. Microbiol.">
        <title>High frequency of phylogenetically diverse reductive dehalogenase-homologous genes in deep subseafloor sedimentary metagenomes.</title>
        <authorList>
            <person name="Kawai M."/>
            <person name="Futagami T."/>
            <person name="Toyoda A."/>
            <person name="Takaki Y."/>
            <person name="Nishi S."/>
            <person name="Hori S."/>
            <person name="Arai W."/>
            <person name="Tsubouchi T."/>
            <person name="Morono Y."/>
            <person name="Uchiyama I."/>
            <person name="Ito T."/>
            <person name="Fujiyama A."/>
            <person name="Inagaki F."/>
            <person name="Takami H."/>
        </authorList>
    </citation>
    <scope>NUCLEOTIDE SEQUENCE</scope>
    <source>
        <strain evidence="7">Expedition CK06-06</strain>
    </source>
</reference>
<dbReference type="PANTHER" id="PTHR32196:SF72">
    <property type="entry name" value="RIBOSE IMPORT PERMEASE PROTEIN RBSC"/>
    <property type="match status" value="1"/>
</dbReference>
<dbReference type="GO" id="GO:0005886">
    <property type="term" value="C:plasma membrane"/>
    <property type="evidence" value="ECO:0007669"/>
    <property type="project" value="UniProtKB-SubCell"/>
</dbReference>
<dbReference type="Pfam" id="PF02653">
    <property type="entry name" value="BPD_transp_2"/>
    <property type="match status" value="1"/>
</dbReference>
<evidence type="ECO:0000256" key="3">
    <source>
        <dbReference type="ARBA" id="ARBA00022692"/>
    </source>
</evidence>
<dbReference type="PANTHER" id="PTHR32196">
    <property type="entry name" value="ABC TRANSPORTER PERMEASE PROTEIN YPHD-RELATED-RELATED"/>
    <property type="match status" value="1"/>
</dbReference>